<protein>
    <submittedName>
        <fullName evidence="2">Uncharacterized protein</fullName>
    </submittedName>
</protein>
<keyword evidence="3" id="KW-1185">Reference proteome</keyword>
<accession>A0A8H5HGK0</accession>
<proteinExistence type="predicted"/>
<comment type="caution">
    <text evidence="2">The sequence shown here is derived from an EMBL/GenBank/DDBJ whole genome shotgun (WGS) entry which is preliminary data.</text>
</comment>
<sequence>MGLSTVIIVITVCATAVSTLLLVSYLFWRKARQGKAPLPPVQPLAHHRERSLSLFTMDKERERTIHLLAVDRVSAKASFSSFESDYSSPSSVHRQKAISLSSSPHTFHTALSRGPLTPNSVVNIVMPAPLGTSADIRARQSIADGWASQAVQSGKY</sequence>
<evidence type="ECO:0000313" key="2">
    <source>
        <dbReference type="EMBL" id="KAF5382992.1"/>
    </source>
</evidence>
<reference evidence="2 3" key="1">
    <citation type="journal article" date="2020" name="ISME J.">
        <title>Uncovering the hidden diversity of litter-decomposition mechanisms in mushroom-forming fungi.</title>
        <authorList>
            <person name="Floudas D."/>
            <person name="Bentzer J."/>
            <person name="Ahren D."/>
            <person name="Johansson T."/>
            <person name="Persson P."/>
            <person name="Tunlid A."/>
        </authorList>
    </citation>
    <scope>NUCLEOTIDE SEQUENCE [LARGE SCALE GENOMIC DNA]</scope>
    <source>
        <strain evidence="2 3">CBS 406.79</strain>
    </source>
</reference>
<gene>
    <name evidence="2" type="ORF">D9757_006340</name>
</gene>
<evidence type="ECO:0000313" key="3">
    <source>
        <dbReference type="Proteomes" id="UP000518752"/>
    </source>
</evidence>
<dbReference type="AlphaFoldDB" id="A0A8H5HGK0"/>
<organism evidence="2 3">
    <name type="scientific">Collybiopsis confluens</name>
    <dbReference type="NCBI Taxonomy" id="2823264"/>
    <lineage>
        <taxon>Eukaryota</taxon>
        <taxon>Fungi</taxon>
        <taxon>Dikarya</taxon>
        <taxon>Basidiomycota</taxon>
        <taxon>Agaricomycotina</taxon>
        <taxon>Agaricomycetes</taxon>
        <taxon>Agaricomycetidae</taxon>
        <taxon>Agaricales</taxon>
        <taxon>Marasmiineae</taxon>
        <taxon>Omphalotaceae</taxon>
        <taxon>Collybiopsis</taxon>
    </lineage>
</organism>
<evidence type="ECO:0000256" key="1">
    <source>
        <dbReference type="SAM" id="Phobius"/>
    </source>
</evidence>
<dbReference type="EMBL" id="JAACJN010000049">
    <property type="protein sequence ID" value="KAF5382992.1"/>
    <property type="molecule type" value="Genomic_DNA"/>
</dbReference>
<keyword evidence="1" id="KW-1133">Transmembrane helix</keyword>
<dbReference type="Proteomes" id="UP000518752">
    <property type="component" value="Unassembled WGS sequence"/>
</dbReference>
<keyword evidence="1" id="KW-0812">Transmembrane</keyword>
<dbReference type="OrthoDB" id="3270653at2759"/>
<keyword evidence="1" id="KW-0472">Membrane</keyword>
<feature type="transmembrane region" description="Helical" evidence="1">
    <location>
        <begin position="6"/>
        <end position="28"/>
    </location>
</feature>
<name>A0A8H5HGK0_9AGAR</name>